<dbReference type="Pfam" id="PF00096">
    <property type="entry name" value="zf-C2H2"/>
    <property type="match status" value="3"/>
</dbReference>
<keyword evidence="9" id="KW-0805">Transcription regulation</keyword>
<evidence type="ECO:0000256" key="5">
    <source>
        <dbReference type="ARBA" id="ARBA00022771"/>
    </source>
</evidence>
<evidence type="ECO:0000256" key="9">
    <source>
        <dbReference type="ARBA" id="ARBA00023015"/>
    </source>
</evidence>
<dbReference type="PROSITE" id="PS00028">
    <property type="entry name" value="ZINC_FINGER_C2H2_1"/>
    <property type="match status" value="4"/>
</dbReference>
<dbReference type="FunFam" id="3.30.160.60:FF:000145">
    <property type="entry name" value="Zinc finger protein 574"/>
    <property type="match status" value="1"/>
</dbReference>
<feature type="region of interest" description="Disordered" evidence="15">
    <location>
        <begin position="242"/>
        <end position="285"/>
    </location>
</feature>
<dbReference type="GO" id="GO:0000978">
    <property type="term" value="F:RNA polymerase II cis-regulatory region sequence-specific DNA binding"/>
    <property type="evidence" value="ECO:0007669"/>
    <property type="project" value="TreeGrafter"/>
</dbReference>
<dbReference type="GO" id="GO:0005634">
    <property type="term" value="C:nucleus"/>
    <property type="evidence" value="ECO:0007669"/>
    <property type="project" value="UniProtKB-SubCell"/>
</dbReference>
<evidence type="ECO:0000256" key="13">
    <source>
        <dbReference type="ARBA" id="ARBA00038003"/>
    </source>
</evidence>
<dbReference type="GO" id="GO:0060221">
    <property type="term" value="P:retinal rod cell differentiation"/>
    <property type="evidence" value="ECO:0007669"/>
    <property type="project" value="Ensembl"/>
</dbReference>
<feature type="domain" description="C2H2-type" evidence="16">
    <location>
        <begin position="367"/>
        <end position="395"/>
    </location>
</feature>
<keyword evidence="3" id="KW-0479">Metal-binding</keyword>
<protein>
    <submittedName>
        <fullName evidence="17">Insulinoma-associated 1a</fullName>
    </submittedName>
</protein>
<keyword evidence="12" id="KW-0539">Nucleus</keyword>
<keyword evidence="11" id="KW-0804">Transcription</keyword>
<dbReference type="GO" id="GO:0008270">
    <property type="term" value="F:zinc ion binding"/>
    <property type="evidence" value="ECO:0007669"/>
    <property type="project" value="UniProtKB-KW"/>
</dbReference>
<evidence type="ECO:0000256" key="12">
    <source>
        <dbReference type="ARBA" id="ARBA00023242"/>
    </source>
</evidence>
<evidence type="ECO:0000256" key="10">
    <source>
        <dbReference type="ARBA" id="ARBA00023125"/>
    </source>
</evidence>
<keyword evidence="8" id="KW-0524">Neurogenesis</keyword>
<evidence type="ECO:0000256" key="2">
    <source>
        <dbReference type="ARBA" id="ARBA00022473"/>
    </source>
</evidence>
<proteinExistence type="inferred from homology"/>
<feature type="domain" description="C2H2-type" evidence="16">
    <location>
        <begin position="225"/>
        <end position="252"/>
    </location>
</feature>
<dbReference type="GO" id="GO:0021522">
    <property type="term" value="P:spinal cord motor neuron differentiation"/>
    <property type="evidence" value="ECO:0007669"/>
    <property type="project" value="Ensembl"/>
</dbReference>
<dbReference type="KEGG" id="cvg:107087400"/>
<evidence type="ECO:0000256" key="3">
    <source>
        <dbReference type="ARBA" id="ARBA00022723"/>
    </source>
</evidence>
<feature type="region of interest" description="Disordered" evidence="15">
    <location>
        <begin position="1"/>
        <end position="65"/>
    </location>
</feature>
<keyword evidence="10" id="KW-0238">DNA-binding</keyword>
<dbReference type="AlphaFoldDB" id="A0A3Q2D2R6"/>
<evidence type="ECO:0000256" key="15">
    <source>
        <dbReference type="SAM" id="MobiDB-lite"/>
    </source>
</evidence>
<name>A0A3Q2D2R6_CYPVA</name>
<dbReference type="Proteomes" id="UP000265020">
    <property type="component" value="Unassembled WGS sequence"/>
</dbReference>
<feature type="compositionally biased region" description="Basic and acidic residues" evidence="15">
    <location>
        <begin position="20"/>
        <end position="30"/>
    </location>
</feature>
<feature type="domain" description="C2H2-type" evidence="16">
    <location>
        <begin position="339"/>
        <end position="367"/>
    </location>
</feature>
<dbReference type="GO" id="GO:0043697">
    <property type="term" value="P:cell dedifferentiation"/>
    <property type="evidence" value="ECO:0007669"/>
    <property type="project" value="Ensembl"/>
</dbReference>
<dbReference type="Gene3D" id="3.30.160.60">
    <property type="entry name" value="Classic Zinc Finger"/>
    <property type="match status" value="3"/>
</dbReference>
<dbReference type="OrthoDB" id="8953942at2759"/>
<dbReference type="OMA" id="YCPAVFY"/>
<evidence type="ECO:0000313" key="17">
    <source>
        <dbReference type="Ensembl" id="ENSCVAP00000012683.1"/>
    </source>
</evidence>
<keyword evidence="18" id="KW-1185">Reference proteome</keyword>
<dbReference type="GO" id="GO:0042670">
    <property type="term" value="P:retinal cone cell differentiation"/>
    <property type="evidence" value="ECO:0007669"/>
    <property type="project" value="Ensembl"/>
</dbReference>
<evidence type="ECO:0000256" key="7">
    <source>
        <dbReference type="ARBA" id="ARBA00022833"/>
    </source>
</evidence>
<dbReference type="GO" id="GO:0017053">
    <property type="term" value="C:transcription repressor complex"/>
    <property type="evidence" value="ECO:0007669"/>
    <property type="project" value="TreeGrafter"/>
</dbReference>
<evidence type="ECO:0000259" key="16">
    <source>
        <dbReference type="PROSITE" id="PS50157"/>
    </source>
</evidence>
<evidence type="ECO:0000313" key="18">
    <source>
        <dbReference type="Proteomes" id="UP000265020"/>
    </source>
</evidence>
<comment type="similarity">
    <text evidence="13">Belongs to the INSM1 family.</text>
</comment>
<evidence type="ECO:0000256" key="11">
    <source>
        <dbReference type="ARBA" id="ARBA00023163"/>
    </source>
</evidence>
<reference evidence="17" key="1">
    <citation type="submission" date="2025-08" db="UniProtKB">
        <authorList>
            <consortium name="Ensembl"/>
        </authorList>
    </citation>
    <scope>IDENTIFICATION</scope>
</reference>
<dbReference type="SUPFAM" id="SSF57667">
    <property type="entry name" value="beta-beta-alpha zinc fingers"/>
    <property type="match status" value="3"/>
</dbReference>
<dbReference type="SMART" id="SM00355">
    <property type="entry name" value="ZnF_C2H2"/>
    <property type="match status" value="5"/>
</dbReference>
<dbReference type="InterPro" id="IPR036236">
    <property type="entry name" value="Znf_C2H2_sf"/>
</dbReference>
<dbReference type="GO" id="GO:0048920">
    <property type="term" value="P:posterior lateral line neuromast primordium migration"/>
    <property type="evidence" value="ECO:0007669"/>
    <property type="project" value="Ensembl"/>
</dbReference>
<dbReference type="FunFam" id="3.30.160.60:FF:001329">
    <property type="entry name" value="INSM transcriptional repressor 1"/>
    <property type="match status" value="1"/>
</dbReference>
<reference evidence="17" key="2">
    <citation type="submission" date="2025-09" db="UniProtKB">
        <authorList>
            <consortium name="Ensembl"/>
        </authorList>
    </citation>
    <scope>IDENTIFICATION</scope>
</reference>
<evidence type="ECO:0000256" key="8">
    <source>
        <dbReference type="ARBA" id="ARBA00022902"/>
    </source>
</evidence>
<feature type="region of interest" description="Disordered" evidence="15">
    <location>
        <begin position="127"/>
        <end position="155"/>
    </location>
</feature>
<dbReference type="GO" id="GO:0001227">
    <property type="term" value="F:DNA-binding transcription repressor activity, RNA polymerase II-specific"/>
    <property type="evidence" value="ECO:0007669"/>
    <property type="project" value="TreeGrafter"/>
</dbReference>
<keyword evidence="2" id="KW-0217">Developmental protein</keyword>
<dbReference type="PANTHER" id="PTHR15065">
    <property type="entry name" value="INSULINOMA-ASSOCIATED 1"/>
    <property type="match status" value="1"/>
</dbReference>
<evidence type="ECO:0000256" key="4">
    <source>
        <dbReference type="ARBA" id="ARBA00022737"/>
    </source>
</evidence>
<keyword evidence="4" id="KW-0677">Repeat</keyword>
<sequence>MPRGFLVKRSRRTTPVSYRVRSEEEAERAAADAPPPRLSFIPPRAQTGGAAPAAPASHPAAQPVQFGNPETVCQALYSPTRPVSQDHERASERRFSLGSPVSAESFPTPAALPALDHLFAPIDLKTGSGALPTAGAKRPAGDAERRAKAPPSKKTKAIRKLHFEDDVTTSPVLGLKIKEAPLEQKPTGGERPLLDGFVCQLCRESYQDPFSLAQHKCSRIVRVEYRCPECDKVFSCPANLASHRRWHKPRPQSGAHSEPAASGKDCSDRDSSSPEPSESGSEDGLYDCPQCGKRFKRQAYLRKHLASHQKPAEPQQDHKEPQGCGISAGPLNLSASTGHACPVCGESFSSRGGQERHLRLLHSAQVFPCKYCPALFHSSPGLTRHINKCHPSESRQVILLQVPLRPAC</sequence>
<dbReference type="STRING" id="28743.ENSCVAP00000012683"/>
<dbReference type="GO" id="GO:0035677">
    <property type="term" value="P:posterior lateral line neuromast hair cell development"/>
    <property type="evidence" value="ECO:0007669"/>
    <property type="project" value="Ensembl"/>
</dbReference>
<evidence type="ECO:0000256" key="6">
    <source>
        <dbReference type="ARBA" id="ARBA00022782"/>
    </source>
</evidence>
<feature type="domain" description="C2H2-type" evidence="16">
    <location>
        <begin position="286"/>
        <end position="313"/>
    </location>
</feature>
<dbReference type="RefSeq" id="XP_015234454.1">
    <property type="nucleotide sequence ID" value="XM_015378968.1"/>
</dbReference>
<comment type="subcellular location">
    <subcellularLocation>
        <location evidence="1">Nucleus</location>
    </subcellularLocation>
</comment>
<keyword evidence="6" id="KW-0221">Differentiation</keyword>
<dbReference type="PANTHER" id="PTHR15065:SF5">
    <property type="entry name" value="INSULINOMA-ASSOCIATED PROTEIN 1"/>
    <property type="match status" value="1"/>
</dbReference>
<dbReference type="Ensembl" id="ENSCVAT00000020010.1">
    <property type="protein sequence ID" value="ENSCVAP00000012683.1"/>
    <property type="gene ID" value="ENSCVAG00000015121.1"/>
</dbReference>
<dbReference type="CTD" id="3642"/>
<feature type="compositionally biased region" description="Basic residues" evidence="15">
    <location>
        <begin position="1"/>
        <end position="12"/>
    </location>
</feature>
<accession>A0A3Q2D2R6</accession>
<organism evidence="17 18">
    <name type="scientific">Cyprinodon variegatus</name>
    <name type="common">Sheepshead minnow</name>
    <dbReference type="NCBI Taxonomy" id="28743"/>
    <lineage>
        <taxon>Eukaryota</taxon>
        <taxon>Metazoa</taxon>
        <taxon>Chordata</taxon>
        <taxon>Craniata</taxon>
        <taxon>Vertebrata</taxon>
        <taxon>Euteleostomi</taxon>
        <taxon>Actinopterygii</taxon>
        <taxon>Neopterygii</taxon>
        <taxon>Teleostei</taxon>
        <taxon>Neoteleostei</taxon>
        <taxon>Acanthomorphata</taxon>
        <taxon>Ovalentaria</taxon>
        <taxon>Atherinomorphae</taxon>
        <taxon>Cyprinodontiformes</taxon>
        <taxon>Cyprinodontidae</taxon>
        <taxon>Cyprinodon</taxon>
    </lineage>
</organism>
<evidence type="ECO:0000256" key="14">
    <source>
        <dbReference type="PROSITE-ProRule" id="PRU00042"/>
    </source>
</evidence>
<dbReference type="InterPro" id="IPR042972">
    <property type="entry name" value="INSM1/2"/>
</dbReference>
<dbReference type="GeneID" id="107087400"/>
<dbReference type="InterPro" id="IPR013087">
    <property type="entry name" value="Znf_C2H2_type"/>
</dbReference>
<evidence type="ECO:0000256" key="1">
    <source>
        <dbReference type="ARBA" id="ARBA00004123"/>
    </source>
</evidence>
<feature type="region of interest" description="Disordered" evidence="15">
    <location>
        <begin position="304"/>
        <end position="329"/>
    </location>
</feature>
<dbReference type="GeneTree" id="ENSGT00940000162552"/>
<keyword evidence="5 14" id="KW-0863">Zinc-finger</keyword>
<dbReference type="GO" id="GO:0070654">
    <property type="term" value="P:sensory epithelium regeneration"/>
    <property type="evidence" value="ECO:0007669"/>
    <property type="project" value="Ensembl"/>
</dbReference>
<dbReference type="PROSITE" id="PS50157">
    <property type="entry name" value="ZINC_FINGER_C2H2_2"/>
    <property type="match status" value="4"/>
</dbReference>
<keyword evidence="7" id="KW-0862">Zinc</keyword>
<feature type="compositionally biased region" description="Low complexity" evidence="15">
    <location>
        <begin position="42"/>
        <end position="63"/>
    </location>
</feature>
<dbReference type="GO" id="GO:0010564">
    <property type="term" value="P:regulation of cell cycle process"/>
    <property type="evidence" value="ECO:0007669"/>
    <property type="project" value="Ensembl"/>
</dbReference>